<reference evidence="1 2" key="1">
    <citation type="submission" date="2016-10" db="EMBL/GenBank/DDBJ databases">
        <authorList>
            <person name="de Groot N.N."/>
        </authorList>
    </citation>
    <scope>NUCLEOTIDE SEQUENCE [LARGE SCALE GENOMIC DNA]</scope>
    <source>
        <strain evidence="2">EB21,IBRC-M 10013,KCTC 4048</strain>
    </source>
</reference>
<proteinExistence type="predicted"/>
<sequence>MARGLAALGTLPSRAPPGWLDDAGVEVTIYLNPGVDTPNPHLQT</sequence>
<gene>
    <name evidence="1" type="ORF">SAMN05192554_10614</name>
</gene>
<accession>A0A1G9VC23</accession>
<name>A0A1G9VC23_9EURY</name>
<dbReference type="AlphaFoldDB" id="A0A1G9VC23"/>
<evidence type="ECO:0000313" key="2">
    <source>
        <dbReference type="Proteomes" id="UP000199370"/>
    </source>
</evidence>
<keyword evidence="2" id="KW-1185">Reference proteome</keyword>
<protein>
    <submittedName>
        <fullName evidence="1">Uncharacterized protein</fullName>
    </submittedName>
</protein>
<dbReference type="EMBL" id="FNIA01000006">
    <property type="protein sequence ID" value="SDM69415.1"/>
    <property type="molecule type" value="Genomic_DNA"/>
</dbReference>
<evidence type="ECO:0000313" key="1">
    <source>
        <dbReference type="EMBL" id="SDM69415.1"/>
    </source>
</evidence>
<dbReference type="Proteomes" id="UP000199370">
    <property type="component" value="Unassembled WGS sequence"/>
</dbReference>
<organism evidence="1 2">
    <name type="scientific">Haloarchaeobius iranensis</name>
    <dbReference type="NCBI Taxonomy" id="996166"/>
    <lineage>
        <taxon>Archaea</taxon>
        <taxon>Methanobacteriati</taxon>
        <taxon>Methanobacteriota</taxon>
        <taxon>Stenosarchaea group</taxon>
        <taxon>Halobacteria</taxon>
        <taxon>Halobacteriales</taxon>
        <taxon>Halorubellaceae</taxon>
        <taxon>Haloarchaeobius</taxon>
    </lineage>
</organism>